<proteinExistence type="predicted"/>
<keyword evidence="2" id="KW-1185">Reference proteome</keyword>
<evidence type="ECO:0000313" key="1">
    <source>
        <dbReference type="EMBL" id="CAG8828000.1"/>
    </source>
</evidence>
<dbReference type="Proteomes" id="UP000789920">
    <property type="component" value="Unassembled WGS sequence"/>
</dbReference>
<comment type="caution">
    <text evidence="1">The sequence shown here is derived from an EMBL/GenBank/DDBJ whole genome shotgun (WGS) entry which is preliminary data.</text>
</comment>
<reference evidence="1" key="1">
    <citation type="submission" date="2021-06" db="EMBL/GenBank/DDBJ databases">
        <authorList>
            <person name="Kallberg Y."/>
            <person name="Tangrot J."/>
            <person name="Rosling A."/>
        </authorList>
    </citation>
    <scope>NUCLEOTIDE SEQUENCE</scope>
    <source>
        <strain evidence="1">MA461A</strain>
    </source>
</reference>
<protein>
    <submittedName>
        <fullName evidence="1">5937_t:CDS:1</fullName>
    </submittedName>
</protein>
<feature type="non-terminal residue" evidence="1">
    <location>
        <position position="104"/>
    </location>
</feature>
<name>A0ACA9S5D5_9GLOM</name>
<dbReference type="EMBL" id="CAJVQC010094753">
    <property type="protein sequence ID" value="CAG8828000.1"/>
    <property type="molecule type" value="Genomic_DNA"/>
</dbReference>
<evidence type="ECO:0000313" key="2">
    <source>
        <dbReference type="Proteomes" id="UP000789920"/>
    </source>
</evidence>
<gene>
    <name evidence="1" type="ORF">RPERSI_LOCUS27126</name>
</gene>
<organism evidence="1 2">
    <name type="scientific">Racocetra persica</name>
    <dbReference type="NCBI Taxonomy" id="160502"/>
    <lineage>
        <taxon>Eukaryota</taxon>
        <taxon>Fungi</taxon>
        <taxon>Fungi incertae sedis</taxon>
        <taxon>Mucoromycota</taxon>
        <taxon>Glomeromycotina</taxon>
        <taxon>Glomeromycetes</taxon>
        <taxon>Diversisporales</taxon>
        <taxon>Gigasporaceae</taxon>
        <taxon>Racocetra</taxon>
    </lineage>
</organism>
<sequence>EEFSLPSELSEDKNHFYLKIHLPGVKKENTKIEITNRVLRVSGERKEEKLVEDAEKHYSEVFYGSFSRDYSLPENADSTNIKANFANGVLTITIPKSLESRTQE</sequence>
<accession>A0ACA9S5D5</accession>
<feature type="non-terminal residue" evidence="1">
    <location>
        <position position="1"/>
    </location>
</feature>